<dbReference type="Pfam" id="PF04388">
    <property type="entry name" value="Hamartin"/>
    <property type="match status" value="1"/>
</dbReference>
<reference evidence="3 4" key="1">
    <citation type="submission" date="2017-01" db="EMBL/GenBank/DDBJ databases">
        <title>The recent genome duplication of the halophilic yeast Hortaea werneckii: insights from long-read sequencing.</title>
        <authorList>
            <person name="Sinha S."/>
            <person name="Flibotte S."/>
            <person name="Neira M."/>
            <person name="Lenassi M."/>
            <person name="Gostincar C."/>
            <person name="Stajich J.E."/>
            <person name="Nislow C.E."/>
        </authorList>
    </citation>
    <scope>NUCLEOTIDE SEQUENCE [LARGE SCALE GENOMIC DNA]</scope>
    <source>
        <strain evidence="3 4">EXF-2000</strain>
    </source>
</reference>
<feature type="region of interest" description="Disordered" evidence="2">
    <location>
        <begin position="835"/>
        <end position="857"/>
    </location>
</feature>
<dbReference type="VEuPathDB" id="FungiDB:BTJ68_13866"/>
<feature type="compositionally biased region" description="Basic and acidic residues" evidence="2">
    <location>
        <begin position="982"/>
        <end position="998"/>
    </location>
</feature>
<dbReference type="OrthoDB" id="6022054at2759"/>
<dbReference type="GO" id="GO:0051726">
    <property type="term" value="P:regulation of cell cycle"/>
    <property type="evidence" value="ECO:0007669"/>
    <property type="project" value="TreeGrafter"/>
</dbReference>
<feature type="compositionally biased region" description="Pro residues" evidence="2">
    <location>
        <begin position="446"/>
        <end position="462"/>
    </location>
</feature>
<dbReference type="STRING" id="1157616.A0A1Z5SRJ8"/>
<gene>
    <name evidence="3" type="ORF">BTJ68_13866</name>
</gene>
<evidence type="ECO:0000256" key="2">
    <source>
        <dbReference type="SAM" id="MobiDB-lite"/>
    </source>
</evidence>
<feature type="region of interest" description="Disordered" evidence="2">
    <location>
        <begin position="518"/>
        <end position="544"/>
    </location>
</feature>
<dbReference type="GO" id="GO:0032007">
    <property type="term" value="P:negative regulation of TOR signaling"/>
    <property type="evidence" value="ECO:0007669"/>
    <property type="project" value="TreeGrafter"/>
</dbReference>
<feature type="compositionally biased region" description="Basic and acidic residues" evidence="2">
    <location>
        <begin position="1014"/>
        <end position="1028"/>
    </location>
</feature>
<keyword evidence="1" id="KW-0175">Coiled coil</keyword>
<dbReference type="SUPFAM" id="SSF48371">
    <property type="entry name" value="ARM repeat"/>
    <property type="match status" value="1"/>
</dbReference>
<dbReference type="PANTHER" id="PTHR15154">
    <property type="entry name" value="HAMARTIN"/>
    <property type="match status" value="1"/>
</dbReference>
<dbReference type="InterPro" id="IPR007483">
    <property type="entry name" value="Hamartin"/>
</dbReference>
<dbReference type="EMBL" id="MUNK01000303">
    <property type="protein sequence ID" value="OTA23337.1"/>
    <property type="molecule type" value="Genomic_DNA"/>
</dbReference>
<dbReference type="Proteomes" id="UP000194280">
    <property type="component" value="Unassembled WGS sequence"/>
</dbReference>
<feature type="compositionally biased region" description="Polar residues" evidence="2">
    <location>
        <begin position="467"/>
        <end position="495"/>
    </location>
</feature>
<feature type="compositionally biased region" description="Low complexity" evidence="2">
    <location>
        <begin position="836"/>
        <end position="850"/>
    </location>
</feature>
<evidence type="ECO:0000313" key="4">
    <source>
        <dbReference type="Proteomes" id="UP000194280"/>
    </source>
</evidence>
<feature type="compositionally biased region" description="Low complexity" evidence="2">
    <location>
        <begin position="940"/>
        <end position="954"/>
    </location>
</feature>
<dbReference type="GO" id="GO:0033596">
    <property type="term" value="C:TSC1-TSC2 complex"/>
    <property type="evidence" value="ECO:0007669"/>
    <property type="project" value="TreeGrafter"/>
</dbReference>
<feature type="region of interest" description="Disordered" evidence="2">
    <location>
        <begin position="442"/>
        <end position="505"/>
    </location>
</feature>
<evidence type="ECO:0008006" key="5">
    <source>
        <dbReference type="Google" id="ProtNLM"/>
    </source>
</evidence>
<evidence type="ECO:0000313" key="3">
    <source>
        <dbReference type="EMBL" id="OTA23337.1"/>
    </source>
</evidence>
<proteinExistence type="predicted"/>
<feature type="coiled-coil region" evidence="1">
    <location>
        <begin position="797"/>
        <end position="831"/>
    </location>
</feature>
<sequence length="1035" mass="116410">MAARTMREVTKALQSFFSSPKIPSTLPSEIRRKLESYVDEYADEINAEESASTNAELKNFWERWVGENPSKTGPFLGVLRELRPALVRPADILDWWQSVVKPAIVNTSCKKAVLEDATEFVVGCMVNTGEDEDDSGGEGESSQLQLPRQLLRDLISTYLARTRGLTEEDQNIAPDNVQAAQRIEHVLVTYGRKEPRELFHILDDVIRTPNTRLQGLTLLSSFLRHNTPHLYLVVHTPLVQDLLKCLMNDTSTTVLSVALTSLIMLLPHIPNSLGAHLPRLFLIYSRLLCWEKFSPLSTDAQRDLVTDDRLSTDPELDAGDVGIDPAWEKARPKEGEVETSTPELMTYFTYLYGLYPLNFMSYVRKPRRYLKNCEFPGAEDFDLDQAVIRNRTDQFSQVHLCHPNMYNMTIEEELIDPKWPKMDPADVVAECHGLCVRDTKPALISPGPPPSGRLPEVPPLPPLANGRSLQLSPSASHVSLRSGNSWRDTQSTTVSAAGADGDSPVLRANDLSLEARPQSKNDIAHRHSPSPEDFPQPGSAGIKESQELPSTNLAHLQRENTMLRNQLNFERWHKSQYSQHIGQMMRKNVKDATAEAETLNLINANRTLKLQLEQVRNAREATLKDSSLTRKQANSLEGNMMERFNNLRKEQETWRADAEELRRLRKETNQYRELLVATEARELNKSHQLEVVKRDLEQMQRVQRDLQEAKRRLSEYEYREFEMTRAQRELEIVQHEKEALMMRVKRHDGDNERLRRAYDDKIAELEAQLEVNESFDRSPGSQHHGGPDVQVLVQHAISESQAKLAQLKKKHNALMEKHSDLELEYDSVKAQLDALSGSRQGHSGSSGRPSAHTFFSDHSGGTVVGAYDHSGAEMSGGLGNDSAYDTLSDYNGTGSDSAYTTSTSDPTSRRYQSPIRQQLAQSPRTEASIQGSAGLTWKNSISRQESVASRSSSQPATTFNQTAPLGSEDQVRGSGKSAFSDRSSDSGQGRKEKIKPDSQVRVYGRGGAQNIKLKTKEKDDKDKSDKPKGFRSLIR</sequence>
<comment type="caution">
    <text evidence="3">The sequence shown here is derived from an EMBL/GenBank/DDBJ whole genome shotgun (WGS) entry which is preliminary data.</text>
</comment>
<keyword evidence="4" id="KW-1185">Reference proteome</keyword>
<feature type="coiled-coil region" evidence="1">
    <location>
        <begin position="601"/>
        <end position="743"/>
    </location>
</feature>
<dbReference type="PANTHER" id="PTHR15154:SF2">
    <property type="entry name" value="HAMARTIN"/>
    <property type="match status" value="1"/>
</dbReference>
<organism evidence="3 4">
    <name type="scientific">Hortaea werneckii EXF-2000</name>
    <dbReference type="NCBI Taxonomy" id="1157616"/>
    <lineage>
        <taxon>Eukaryota</taxon>
        <taxon>Fungi</taxon>
        <taxon>Dikarya</taxon>
        <taxon>Ascomycota</taxon>
        <taxon>Pezizomycotina</taxon>
        <taxon>Dothideomycetes</taxon>
        <taxon>Dothideomycetidae</taxon>
        <taxon>Mycosphaerellales</taxon>
        <taxon>Teratosphaeriaceae</taxon>
        <taxon>Hortaea</taxon>
    </lineage>
</organism>
<evidence type="ECO:0000256" key="1">
    <source>
        <dbReference type="SAM" id="Coils"/>
    </source>
</evidence>
<dbReference type="InParanoid" id="A0A1Z5SRJ8"/>
<accession>A0A1Z5SRJ8</accession>
<protein>
    <recommendedName>
        <fullName evidence="5">Tuberous sclerosis 1</fullName>
    </recommendedName>
</protein>
<feature type="region of interest" description="Disordered" evidence="2">
    <location>
        <begin position="895"/>
        <end position="1035"/>
    </location>
</feature>
<name>A0A1Z5SRJ8_HORWE</name>
<dbReference type="AlphaFoldDB" id="A0A1Z5SRJ8"/>
<feature type="compositionally biased region" description="Polar residues" evidence="2">
    <location>
        <begin position="895"/>
        <end position="939"/>
    </location>
</feature>
<dbReference type="InterPro" id="IPR016024">
    <property type="entry name" value="ARM-type_fold"/>
</dbReference>
<feature type="compositionally biased region" description="Polar residues" evidence="2">
    <location>
        <begin position="955"/>
        <end position="964"/>
    </location>
</feature>